<reference evidence="2 3" key="1">
    <citation type="submission" date="2021-05" db="EMBL/GenBank/DDBJ databases">
        <title>Genome Assembly of Synthetic Allotetraploid Brassica napus Reveals Homoeologous Exchanges between Subgenomes.</title>
        <authorList>
            <person name="Davis J.T."/>
        </authorList>
    </citation>
    <scope>NUCLEOTIDE SEQUENCE [LARGE SCALE GENOMIC DNA]</scope>
    <source>
        <strain evidence="3">cv. Da-Ae</strain>
        <tissue evidence="2">Seedling</tissue>
    </source>
</reference>
<organism evidence="2 3">
    <name type="scientific">Brassica napus</name>
    <name type="common">Rape</name>
    <dbReference type="NCBI Taxonomy" id="3708"/>
    <lineage>
        <taxon>Eukaryota</taxon>
        <taxon>Viridiplantae</taxon>
        <taxon>Streptophyta</taxon>
        <taxon>Embryophyta</taxon>
        <taxon>Tracheophyta</taxon>
        <taxon>Spermatophyta</taxon>
        <taxon>Magnoliopsida</taxon>
        <taxon>eudicotyledons</taxon>
        <taxon>Gunneridae</taxon>
        <taxon>Pentapetalae</taxon>
        <taxon>rosids</taxon>
        <taxon>malvids</taxon>
        <taxon>Brassicales</taxon>
        <taxon>Brassicaceae</taxon>
        <taxon>Brassiceae</taxon>
        <taxon>Brassica</taxon>
    </lineage>
</organism>
<dbReference type="Proteomes" id="UP000824890">
    <property type="component" value="Unassembled WGS sequence"/>
</dbReference>
<keyword evidence="3" id="KW-1185">Reference proteome</keyword>
<evidence type="ECO:0000313" key="2">
    <source>
        <dbReference type="EMBL" id="KAH0903741.1"/>
    </source>
</evidence>
<proteinExistence type="predicted"/>
<feature type="region of interest" description="Disordered" evidence="1">
    <location>
        <begin position="10"/>
        <end position="45"/>
    </location>
</feature>
<dbReference type="EMBL" id="JAGKQM010000011">
    <property type="protein sequence ID" value="KAH0903741.1"/>
    <property type="molecule type" value="Genomic_DNA"/>
</dbReference>
<gene>
    <name evidence="2" type="ORF">HID58_043244</name>
</gene>
<feature type="compositionally biased region" description="Basic and acidic residues" evidence="1">
    <location>
        <begin position="72"/>
        <end position="85"/>
    </location>
</feature>
<accession>A0ABQ8BHP7</accession>
<evidence type="ECO:0000256" key="1">
    <source>
        <dbReference type="SAM" id="MobiDB-lite"/>
    </source>
</evidence>
<sequence>MEEEWNAFALLETPLTMPPTQKHVGEKDQEVPECSVQRHRNGTPQRQTILYGLRGIEIREPADNSQLAMAKTEAREKGKNKHPLEDETDSDTDSDDAMVVLVLRTSIPESANAYRPVAWHQVFRIPGIPNTQEGDGSSSLSTEAPLEVADEFALHEMLNNPYTPALFGKDAPPVFNNRRRTWVGTPNDLLPPAVRRPPGRPRKVRILSRAEYK</sequence>
<evidence type="ECO:0000313" key="3">
    <source>
        <dbReference type="Proteomes" id="UP000824890"/>
    </source>
</evidence>
<feature type="region of interest" description="Disordered" evidence="1">
    <location>
        <begin position="62"/>
        <end position="93"/>
    </location>
</feature>
<feature type="non-terminal residue" evidence="2">
    <location>
        <position position="213"/>
    </location>
</feature>
<name>A0ABQ8BHP7_BRANA</name>
<protein>
    <submittedName>
        <fullName evidence="2">Uncharacterized protein</fullName>
    </submittedName>
</protein>
<comment type="caution">
    <text evidence="2">The sequence shown here is derived from an EMBL/GenBank/DDBJ whole genome shotgun (WGS) entry which is preliminary data.</text>
</comment>